<dbReference type="Pfam" id="PF03929">
    <property type="entry name" value="PepSY_TM"/>
    <property type="match status" value="1"/>
</dbReference>
<feature type="transmembrane region" description="Helical" evidence="1">
    <location>
        <begin position="439"/>
        <end position="459"/>
    </location>
</feature>
<dbReference type="RefSeq" id="WP_376865589.1">
    <property type="nucleotide sequence ID" value="NZ_JBHRYB010000005.1"/>
</dbReference>
<protein>
    <submittedName>
        <fullName evidence="2">PepSY domain-containing protein</fullName>
    </submittedName>
</protein>
<comment type="caution">
    <text evidence="2">The sequence shown here is derived from an EMBL/GenBank/DDBJ whole genome shotgun (WGS) entry which is preliminary data.</text>
</comment>
<evidence type="ECO:0000256" key="1">
    <source>
        <dbReference type="SAM" id="Phobius"/>
    </source>
</evidence>
<keyword evidence="1" id="KW-0472">Membrane</keyword>
<sequence>MSHIRWKKYLYLSHRYSGIITSFFIFLWCLSGIIMMYVAFPKLTETQRLEKLPAIRQLPPSLSLPEESPSVVRALTLEYIDQQLVFQSGTGTPGDAHTGLPLKAISDHQARAIARSFSTAAIRSIDLIERDQWTVYSRFHRHRPLYKVRFSDPQHSEIHISSTTGQVVQYSTRWQRGWSWPGAVSHWLYPTVLRQHGKLWYWLVIALTLIALLSVVSGLWLGIRQLRRRPGKPLSPYRGLRWLHHWGGVGLSLLLFNFLLSGLLSMNPWGLLETSPSPLVEKLQPYADRNAINNSLQALAAQPLPAFKQLRLAPRFGEVNWIITSADGQQQRLDSNGRPIPGDRRHLRRLAQTLAGDAGYQLSLLHDADDYYYGHKTTRPFPVWRLILNDESQSRFYFSATTAEQQLYLDHNGRSYRWLFHALHQWDLSVLRQRPLWDILLNSVLLLLTLFAISALIMAKQRLQR</sequence>
<dbReference type="PANTHER" id="PTHR34219:SF6">
    <property type="entry name" value="BLR3280 PROTEIN"/>
    <property type="match status" value="1"/>
</dbReference>
<feature type="transmembrane region" description="Helical" evidence="1">
    <location>
        <begin position="199"/>
        <end position="221"/>
    </location>
</feature>
<evidence type="ECO:0000313" key="3">
    <source>
        <dbReference type="Proteomes" id="UP001595722"/>
    </source>
</evidence>
<organism evidence="2 3">
    <name type="scientific">Bacterioplanoides pacificum</name>
    <dbReference type="NCBI Taxonomy" id="1171596"/>
    <lineage>
        <taxon>Bacteria</taxon>
        <taxon>Pseudomonadati</taxon>
        <taxon>Pseudomonadota</taxon>
        <taxon>Gammaproteobacteria</taxon>
        <taxon>Oceanospirillales</taxon>
        <taxon>Oceanospirillaceae</taxon>
        <taxon>Bacterioplanoides</taxon>
    </lineage>
</organism>
<accession>A0ABV7VSR3</accession>
<feature type="transmembrane region" description="Helical" evidence="1">
    <location>
        <begin position="20"/>
        <end position="40"/>
    </location>
</feature>
<keyword evidence="3" id="KW-1185">Reference proteome</keyword>
<dbReference type="EMBL" id="JBHRYB010000005">
    <property type="protein sequence ID" value="MFC3679806.1"/>
    <property type="molecule type" value="Genomic_DNA"/>
</dbReference>
<gene>
    <name evidence="2" type="ORF">ACFOMG_06740</name>
</gene>
<feature type="transmembrane region" description="Helical" evidence="1">
    <location>
        <begin position="242"/>
        <end position="264"/>
    </location>
</feature>
<keyword evidence="1" id="KW-1133">Transmembrane helix</keyword>
<name>A0ABV7VSR3_9GAMM</name>
<reference evidence="3" key="1">
    <citation type="journal article" date="2019" name="Int. J. Syst. Evol. Microbiol.">
        <title>The Global Catalogue of Microorganisms (GCM) 10K type strain sequencing project: providing services to taxonomists for standard genome sequencing and annotation.</title>
        <authorList>
            <consortium name="The Broad Institute Genomics Platform"/>
            <consortium name="The Broad Institute Genome Sequencing Center for Infectious Disease"/>
            <person name="Wu L."/>
            <person name="Ma J."/>
        </authorList>
    </citation>
    <scope>NUCLEOTIDE SEQUENCE [LARGE SCALE GENOMIC DNA]</scope>
    <source>
        <strain evidence="3">KCTC 42424</strain>
    </source>
</reference>
<dbReference type="Proteomes" id="UP001595722">
    <property type="component" value="Unassembled WGS sequence"/>
</dbReference>
<dbReference type="InterPro" id="IPR005625">
    <property type="entry name" value="PepSY-ass_TM"/>
</dbReference>
<dbReference type="PANTHER" id="PTHR34219">
    <property type="entry name" value="IRON-REGULATED INNER MEMBRANE PROTEIN-RELATED"/>
    <property type="match status" value="1"/>
</dbReference>
<evidence type="ECO:0000313" key="2">
    <source>
        <dbReference type="EMBL" id="MFC3679806.1"/>
    </source>
</evidence>
<proteinExistence type="predicted"/>
<keyword evidence="1" id="KW-0812">Transmembrane</keyword>